<evidence type="ECO:0000313" key="1">
    <source>
        <dbReference type="Proteomes" id="UP000887565"/>
    </source>
</evidence>
<sequence>MNHELEVPYTWDIKPYTCFDVPEHSLIIVEVSQAEGVDSIPFARDVIGASYPIEHSFKIPPYHRSNRGRLSVKCLASGCRRSADSFARNDNLN</sequence>
<protein>
    <submittedName>
        <fullName evidence="2">Uncharacterized protein</fullName>
    </submittedName>
</protein>
<keyword evidence="1" id="KW-1185">Reference proteome</keyword>
<dbReference type="WBParaSite" id="nRc.2.0.1.t31650-RA">
    <property type="protein sequence ID" value="nRc.2.0.1.t31650-RA"/>
    <property type="gene ID" value="nRc.2.0.1.g31650"/>
</dbReference>
<organism evidence="1 2">
    <name type="scientific">Romanomermis culicivorax</name>
    <name type="common">Nematode worm</name>
    <dbReference type="NCBI Taxonomy" id="13658"/>
    <lineage>
        <taxon>Eukaryota</taxon>
        <taxon>Metazoa</taxon>
        <taxon>Ecdysozoa</taxon>
        <taxon>Nematoda</taxon>
        <taxon>Enoplea</taxon>
        <taxon>Dorylaimia</taxon>
        <taxon>Mermithida</taxon>
        <taxon>Mermithoidea</taxon>
        <taxon>Mermithidae</taxon>
        <taxon>Romanomermis</taxon>
    </lineage>
</organism>
<evidence type="ECO:0000313" key="2">
    <source>
        <dbReference type="WBParaSite" id="nRc.2.0.1.t31650-RA"/>
    </source>
</evidence>
<accession>A0A915K0B8</accession>
<reference evidence="2" key="1">
    <citation type="submission" date="2022-11" db="UniProtKB">
        <authorList>
            <consortium name="WormBaseParasite"/>
        </authorList>
    </citation>
    <scope>IDENTIFICATION</scope>
</reference>
<dbReference type="Proteomes" id="UP000887565">
    <property type="component" value="Unplaced"/>
</dbReference>
<name>A0A915K0B8_ROMCU</name>
<dbReference type="AlphaFoldDB" id="A0A915K0B8"/>
<proteinExistence type="predicted"/>